<dbReference type="GeneID" id="14868029"/>
<dbReference type="EMBL" id="GL883025">
    <property type="protein sequence ID" value="EGG15860.1"/>
    <property type="molecule type" value="Genomic_DNA"/>
</dbReference>
<dbReference type="AlphaFoldDB" id="F4Q7W0"/>
<feature type="compositionally biased region" description="Low complexity" evidence="1">
    <location>
        <begin position="27"/>
        <end position="40"/>
    </location>
</feature>
<protein>
    <submittedName>
        <fullName evidence="2">Uncharacterized protein</fullName>
    </submittedName>
</protein>
<evidence type="ECO:0000313" key="3">
    <source>
        <dbReference type="Proteomes" id="UP000007797"/>
    </source>
</evidence>
<dbReference type="Proteomes" id="UP000007797">
    <property type="component" value="Unassembled WGS sequence"/>
</dbReference>
<reference evidence="3" key="1">
    <citation type="journal article" date="2011" name="Genome Res.">
        <title>Phylogeny-wide analysis of social amoeba genomes highlights ancient origins for complex intercellular communication.</title>
        <authorList>
            <person name="Heidel A.J."/>
            <person name="Lawal H.M."/>
            <person name="Felder M."/>
            <person name="Schilde C."/>
            <person name="Helps N.R."/>
            <person name="Tunggal B."/>
            <person name="Rivero F."/>
            <person name="John U."/>
            <person name="Schleicher M."/>
            <person name="Eichinger L."/>
            <person name="Platzer M."/>
            <person name="Noegel A.A."/>
            <person name="Schaap P."/>
            <person name="Gloeckner G."/>
        </authorList>
    </citation>
    <scope>NUCLEOTIDE SEQUENCE [LARGE SCALE GENOMIC DNA]</scope>
    <source>
        <strain evidence="3">SH3</strain>
    </source>
</reference>
<sequence>MNNDSLTPQNKQEEKEEKEKEREEIVSTNPGSSCSTTSSSYTTFGNVPKCYQNGYHPSGWDMVQVFLAGIWKPFKIKSILEHKNRIKLDLKVGDVCKDARLLTYHQDDIATVDDQAYDTTLYQLLDNQPTKPILLFCGSYT</sequence>
<name>F4Q7W0_CACFS</name>
<gene>
    <name evidence="2" type="ORF">DFA_09529</name>
</gene>
<dbReference type="OrthoDB" id="10404622at2759"/>
<dbReference type="KEGG" id="dfa:DFA_09529"/>
<organism evidence="2 3">
    <name type="scientific">Cavenderia fasciculata</name>
    <name type="common">Slime mold</name>
    <name type="synonym">Dictyostelium fasciculatum</name>
    <dbReference type="NCBI Taxonomy" id="261658"/>
    <lineage>
        <taxon>Eukaryota</taxon>
        <taxon>Amoebozoa</taxon>
        <taxon>Evosea</taxon>
        <taxon>Eumycetozoa</taxon>
        <taxon>Dictyostelia</taxon>
        <taxon>Acytosteliales</taxon>
        <taxon>Cavenderiaceae</taxon>
        <taxon>Cavenderia</taxon>
    </lineage>
</organism>
<feature type="compositionally biased region" description="Basic and acidic residues" evidence="1">
    <location>
        <begin position="11"/>
        <end position="25"/>
    </location>
</feature>
<feature type="compositionally biased region" description="Polar residues" evidence="1">
    <location>
        <begin position="1"/>
        <end position="10"/>
    </location>
</feature>
<evidence type="ECO:0000256" key="1">
    <source>
        <dbReference type="SAM" id="MobiDB-lite"/>
    </source>
</evidence>
<evidence type="ECO:0000313" key="2">
    <source>
        <dbReference type="EMBL" id="EGG15860.1"/>
    </source>
</evidence>
<keyword evidence="3" id="KW-1185">Reference proteome</keyword>
<accession>F4Q7W0</accession>
<proteinExistence type="predicted"/>
<feature type="region of interest" description="Disordered" evidence="1">
    <location>
        <begin position="1"/>
        <end position="40"/>
    </location>
</feature>
<dbReference type="RefSeq" id="XP_004352185.1">
    <property type="nucleotide sequence ID" value="XM_004352133.1"/>
</dbReference>